<dbReference type="EMBL" id="FONZ01000001">
    <property type="protein sequence ID" value="SFE73440.1"/>
    <property type="molecule type" value="Genomic_DNA"/>
</dbReference>
<protein>
    <submittedName>
        <fullName evidence="3">Molybdopterin-guanine dinucleotide biosynthesis protein A</fullName>
    </submittedName>
</protein>
<accession>A0A1I2D0C4</accession>
<proteinExistence type="predicted"/>
<evidence type="ECO:0000259" key="2">
    <source>
        <dbReference type="Pfam" id="PF12804"/>
    </source>
</evidence>
<evidence type="ECO:0000313" key="4">
    <source>
        <dbReference type="Proteomes" id="UP000198520"/>
    </source>
</evidence>
<keyword evidence="1" id="KW-0808">Transferase</keyword>
<dbReference type="AlphaFoldDB" id="A0A1I2D0C4"/>
<gene>
    <name evidence="3" type="ORF">SAMN04488035_0326</name>
</gene>
<keyword evidence="4" id="KW-1185">Reference proteome</keyword>
<dbReference type="RefSeq" id="WP_219810165.1">
    <property type="nucleotide sequence ID" value="NZ_BNAN01000001.1"/>
</dbReference>
<dbReference type="InterPro" id="IPR025877">
    <property type="entry name" value="MobA-like_NTP_Trfase"/>
</dbReference>
<dbReference type="PANTHER" id="PTHR19136">
    <property type="entry name" value="MOLYBDENUM COFACTOR GUANYLYLTRANSFERASE"/>
    <property type="match status" value="1"/>
</dbReference>
<sequence>MSAPTFDAVVLAGGTGRRLGGASKPDVQLEGRRLLDHALDATRGAAAVVVVAPETVAVPPEVRRTLESPPLGGPAAGIAAGLAALGVAREPAPLVLVLACDVPRAASAVPALVTATVGSMADGACLVDPAGRRQWLVGVYRRAALERRFAAAPDGAGGLGVGRLLEGLTLLAVPAVGTQALDVDTWGDLARLGGEGAGSGIDPVS</sequence>
<dbReference type="GO" id="GO:0016779">
    <property type="term" value="F:nucleotidyltransferase activity"/>
    <property type="evidence" value="ECO:0007669"/>
    <property type="project" value="TreeGrafter"/>
</dbReference>
<dbReference type="PANTHER" id="PTHR19136:SF81">
    <property type="entry name" value="MOLYBDENUM COFACTOR GUANYLYLTRANSFERASE"/>
    <property type="match status" value="1"/>
</dbReference>
<evidence type="ECO:0000256" key="1">
    <source>
        <dbReference type="ARBA" id="ARBA00022679"/>
    </source>
</evidence>
<reference evidence="4" key="1">
    <citation type="submission" date="2016-10" db="EMBL/GenBank/DDBJ databases">
        <authorList>
            <person name="Varghese N."/>
            <person name="Submissions S."/>
        </authorList>
    </citation>
    <scope>NUCLEOTIDE SEQUENCE [LARGE SCALE GENOMIC DNA]</scope>
    <source>
        <strain evidence="4">DSM 19083</strain>
    </source>
</reference>
<evidence type="ECO:0000313" key="3">
    <source>
        <dbReference type="EMBL" id="SFE73440.1"/>
    </source>
</evidence>
<dbReference type="InterPro" id="IPR029044">
    <property type="entry name" value="Nucleotide-diphossugar_trans"/>
</dbReference>
<dbReference type="Pfam" id="PF12804">
    <property type="entry name" value="NTP_transf_3"/>
    <property type="match status" value="1"/>
</dbReference>
<dbReference type="Proteomes" id="UP000198520">
    <property type="component" value="Unassembled WGS sequence"/>
</dbReference>
<dbReference type="Gene3D" id="3.90.550.10">
    <property type="entry name" value="Spore Coat Polysaccharide Biosynthesis Protein SpsA, Chain A"/>
    <property type="match status" value="1"/>
</dbReference>
<dbReference type="STRING" id="285351.SAMN04488035_0326"/>
<name>A0A1I2D0C4_9MICO</name>
<organism evidence="3 4">
    <name type="scientific">Flavimobilis marinus</name>
    <dbReference type="NCBI Taxonomy" id="285351"/>
    <lineage>
        <taxon>Bacteria</taxon>
        <taxon>Bacillati</taxon>
        <taxon>Actinomycetota</taxon>
        <taxon>Actinomycetes</taxon>
        <taxon>Micrococcales</taxon>
        <taxon>Jonesiaceae</taxon>
        <taxon>Flavimobilis</taxon>
    </lineage>
</organism>
<dbReference type="SUPFAM" id="SSF53448">
    <property type="entry name" value="Nucleotide-diphospho-sugar transferases"/>
    <property type="match status" value="1"/>
</dbReference>
<feature type="domain" description="MobA-like NTP transferase" evidence="2">
    <location>
        <begin position="8"/>
        <end position="152"/>
    </location>
</feature>